<keyword evidence="3 6" id="KW-0812">Transmembrane</keyword>
<comment type="caution">
    <text evidence="8">The sequence shown here is derived from an EMBL/GenBank/DDBJ whole genome shotgun (WGS) entry which is preliminary data.</text>
</comment>
<evidence type="ECO:0000256" key="2">
    <source>
        <dbReference type="ARBA" id="ARBA00022475"/>
    </source>
</evidence>
<feature type="transmembrane region" description="Helical" evidence="6">
    <location>
        <begin position="145"/>
        <end position="166"/>
    </location>
</feature>
<dbReference type="PANTHER" id="PTHR12677">
    <property type="entry name" value="GOLGI APPARATUS MEMBRANE PROTEIN TVP38-RELATED"/>
    <property type="match status" value="1"/>
</dbReference>
<feature type="transmembrane region" description="Helical" evidence="6">
    <location>
        <begin position="173"/>
        <end position="190"/>
    </location>
</feature>
<evidence type="ECO:0000313" key="9">
    <source>
        <dbReference type="Proteomes" id="UP001208938"/>
    </source>
</evidence>
<dbReference type="InterPro" id="IPR015414">
    <property type="entry name" value="TMEM64"/>
</dbReference>
<sequence length="233" mass="24807">MPPTLRRWLPLIIIATGAVLGLVLLRDRLSFESLAENHDALLAYGAANPLLTPALFIAAYVVVVAFSIPGAIWVTLTGGFLFGVFPGVLYNVSGATLGALLLFLAVRAGFGERLRARIDAGDGAVRRLSDGIRANEVPVLLSMRLIPAVPFFVANLIPAFLGVAVWRFVWTTLLGILPGALVYTWVGAGLGEVFARGETPDLGVIFEPYILGPLLGLAALSLLPVVLKKLRRA</sequence>
<keyword evidence="2 6" id="KW-1003">Cell membrane</keyword>
<dbReference type="EMBL" id="JAPDFL010000001">
    <property type="protein sequence ID" value="MCW1931816.1"/>
    <property type="molecule type" value="Genomic_DNA"/>
</dbReference>
<gene>
    <name evidence="8" type="ORF">OKW52_05955</name>
</gene>
<dbReference type="PANTHER" id="PTHR12677:SF59">
    <property type="entry name" value="GOLGI APPARATUS MEMBRANE PROTEIN TVP38-RELATED"/>
    <property type="match status" value="1"/>
</dbReference>
<feature type="transmembrane region" description="Helical" evidence="6">
    <location>
        <begin position="210"/>
        <end position="227"/>
    </location>
</feature>
<feature type="domain" description="VTT" evidence="7">
    <location>
        <begin position="68"/>
        <end position="188"/>
    </location>
</feature>
<comment type="similarity">
    <text evidence="6">Belongs to the TVP38/TMEM64 family.</text>
</comment>
<feature type="transmembrane region" description="Helical" evidence="6">
    <location>
        <begin position="7"/>
        <end position="25"/>
    </location>
</feature>
<proteinExistence type="inferred from homology"/>
<dbReference type="Pfam" id="PF09335">
    <property type="entry name" value="VTT_dom"/>
    <property type="match status" value="1"/>
</dbReference>
<evidence type="ECO:0000313" key="8">
    <source>
        <dbReference type="EMBL" id="MCW1931816.1"/>
    </source>
</evidence>
<evidence type="ECO:0000256" key="6">
    <source>
        <dbReference type="RuleBase" id="RU366058"/>
    </source>
</evidence>
<organism evidence="8 9">
    <name type="scientific">Pararhodobacter zhoushanensis</name>
    <dbReference type="NCBI Taxonomy" id="2479545"/>
    <lineage>
        <taxon>Bacteria</taxon>
        <taxon>Pseudomonadati</taxon>
        <taxon>Pseudomonadota</taxon>
        <taxon>Alphaproteobacteria</taxon>
        <taxon>Rhodobacterales</taxon>
        <taxon>Paracoccaceae</taxon>
        <taxon>Pararhodobacter</taxon>
    </lineage>
</organism>
<evidence type="ECO:0000256" key="5">
    <source>
        <dbReference type="ARBA" id="ARBA00023136"/>
    </source>
</evidence>
<dbReference type="Proteomes" id="UP001208938">
    <property type="component" value="Unassembled WGS sequence"/>
</dbReference>
<name>A0ABT3GWB8_9RHOB</name>
<reference evidence="8 9" key="1">
    <citation type="submission" date="2022-10" db="EMBL/GenBank/DDBJ databases">
        <title>Pararhodobacter sp. nov., isolated from marine algae.</title>
        <authorList>
            <person name="Choi B.J."/>
            <person name="Kim J.M."/>
            <person name="Lee J.K."/>
            <person name="Choi D.G."/>
            <person name="Jeon C.O."/>
        </authorList>
    </citation>
    <scope>NUCLEOTIDE SEQUENCE [LARGE SCALE GENOMIC DNA]</scope>
    <source>
        <strain evidence="8 9">ZQ420</strain>
    </source>
</reference>
<keyword evidence="5 6" id="KW-0472">Membrane</keyword>
<keyword evidence="4 6" id="KW-1133">Transmembrane helix</keyword>
<comment type="subcellular location">
    <subcellularLocation>
        <location evidence="1 6">Cell membrane</location>
        <topology evidence="1 6">Multi-pass membrane protein</topology>
    </subcellularLocation>
</comment>
<protein>
    <recommendedName>
        <fullName evidence="6">TVP38/TMEM64 family membrane protein</fullName>
    </recommendedName>
</protein>
<evidence type="ECO:0000259" key="7">
    <source>
        <dbReference type="Pfam" id="PF09335"/>
    </source>
</evidence>
<feature type="transmembrane region" description="Helical" evidence="6">
    <location>
        <begin position="54"/>
        <end position="76"/>
    </location>
</feature>
<accession>A0ABT3GWB8</accession>
<evidence type="ECO:0000256" key="1">
    <source>
        <dbReference type="ARBA" id="ARBA00004651"/>
    </source>
</evidence>
<keyword evidence="9" id="KW-1185">Reference proteome</keyword>
<feature type="transmembrane region" description="Helical" evidence="6">
    <location>
        <begin position="88"/>
        <end position="110"/>
    </location>
</feature>
<evidence type="ECO:0000256" key="4">
    <source>
        <dbReference type="ARBA" id="ARBA00022989"/>
    </source>
</evidence>
<dbReference type="InterPro" id="IPR032816">
    <property type="entry name" value="VTT_dom"/>
</dbReference>
<dbReference type="RefSeq" id="WP_264504901.1">
    <property type="nucleotide sequence ID" value="NZ_JAPDFL010000001.1"/>
</dbReference>
<evidence type="ECO:0000256" key="3">
    <source>
        <dbReference type="ARBA" id="ARBA00022692"/>
    </source>
</evidence>